<dbReference type="STRING" id="1715989.NITINOP_2891"/>
<proteinExistence type="predicted"/>
<dbReference type="EMBL" id="LN885086">
    <property type="protein sequence ID" value="CUQ67863.1"/>
    <property type="molecule type" value="Genomic_DNA"/>
</dbReference>
<gene>
    <name evidence="1" type="ORF">NITINOP_2891</name>
</gene>
<dbReference type="Proteomes" id="UP000066284">
    <property type="component" value="Chromosome 1"/>
</dbReference>
<name>A0A0S4KU25_9BACT</name>
<dbReference type="AlphaFoldDB" id="A0A0S4KU25"/>
<sequence length="80" mass="9845">MARYKFTEYFEQEVLRKRPYLKKEWCIRVLENPLRSEPQEGNRYRFWGRIEELEGQIVRVITLEDKVTIHNAFPDRGFKP</sequence>
<evidence type="ECO:0000313" key="1">
    <source>
        <dbReference type="EMBL" id="CUQ67863.1"/>
    </source>
</evidence>
<evidence type="ECO:0000313" key="2">
    <source>
        <dbReference type="Proteomes" id="UP000066284"/>
    </source>
</evidence>
<dbReference type="KEGG" id="nio:NITINOP_2891"/>
<dbReference type="RefSeq" id="WP_062486786.1">
    <property type="nucleotide sequence ID" value="NZ_LN885086.1"/>
</dbReference>
<protein>
    <submittedName>
        <fullName evidence="1">Putative integron gene cassette protein</fullName>
    </submittedName>
</protein>
<accession>A0A0S4KU25</accession>
<keyword evidence="2" id="KW-1185">Reference proteome</keyword>
<reference evidence="2" key="1">
    <citation type="submission" date="2015-09" db="EMBL/GenBank/DDBJ databases">
        <authorList>
            <person name="Daims H."/>
        </authorList>
    </citation>
    <scope>NUCLEOTIDE SEQUENCE [LARGE SCALE GENOMIC DNA]</scope>
</reference>
<organism evidence="1 2">
    <name type="scientific">Candidatus Nitrospira inopinata</name>
    <dbReference type="NCBI Taxonomy" id="1715989"/>
    <lineage>
        <taxon>Bacteria</taxon>
        <taxon>Pseudomonadati</taxon>
        <taxon>Nitrospirota</taxon>
        <taxon>Nitrospiria</taxon>
        <taxon>Nitrospirales</taxon>
        <taxon>Nitrospiraceae</taxon>
        <taxon>Nitrospira</taxon>
    </lineage>
</organism>